<dbReference type="EMBL" id="KZ288293">
    <property type="protein sequence ID" value="PBC29001.1"/>
    <property type="molecule type" value="Genomic_DNA"/>
</dbReference>
<gene>
    <name evidence="1" type="ORF">APICC_00260</name>
</gene>
<name>A0A2A3EDA1_APICC</name>
<evidence type="ECO:0000313" key="1">
    <source>
        <dbReference type="EMBL" id="PBC29001.1"/>
    </source>
</evidence>
<sequence length="95" mass="11032">MGKQKISWKLVYRRRQNKMGFLNSRAACLFGSEQEFLTPLIVVDSATKGILLHYSHITEHLCNVSYSCCFLRQIAVNIKLSYCKSSTMFQKRIDH</sequence>
<dbReference type="Proteomes" id="UP000242457">
    <property type="component" value="Unassembled WGS sequence"/>
</dbReference>
<dbReference type="AlphaFoldDB" id="A0A2A3EDA1"/>
<proteinExistence type="predicted"/>
<evidence type="ECO:0000313" key="2">
    <source>
        <dbReference type="Proteomes" id="UP000242457"/>
    </source>
</evidence>
<protein>
    <submittedName>
        <fullName evidence="1">Uncharacterized protein</fullName>
    </submittedName>
</protein>
<accession>A0A2A3EDA1</accession>
<organism evidence="1 2">
    <name type="scientific">Apis cerana cerana</name>
    <name type="common">Oriental honeybee</name>
    <dbReference type="NCBI Taxonomy" id="94128"/>
    <lineage>
        <taxon>Eukaryota</taxon>
        <taxon>Metazoa</taxon>
        <taxon>Ecdysozoa</taxon>
        <taxon>Arthropoda</taxon>
        <taxon>Hexapoda</taxon>
        <taxon>Insecta</taxon>
        <taxon>Pterygota</taxon>
        <taxon>Neoptera</taxon>
        <taxon>Endopterygota</taxon>
        <taxon>Hymenoptera</taxon>
        <taxon>Apocrita</taxon>
        <taxon>Aculeata</taxon>
        <taxon>Apoidea</taxon>
        <taxon>Anthophila</taxon>
        <taxon>Apidae</taxon>
        <taxon>Apis</taxon>
    </lineage>
</organism>
<keyword evidence="2" id="KW-1185">Reference proteome</keyword>
<reference evidence="1 2" key="1">
    <citation type="submission" date="2014-07" db="EMBL/GenBank/DDBJ databases">
        <title>Genomic and transcriptomic analysis on Apis cerana provide comprehensive insights into honey bee biology.</title>
        <authorList>
            <person name="Diao Q."/>
            <person name="Sun L."/>
            <person name="Zheng H."/>
            <person name="Zheng H."/>
            <person name="Xu S."/>
            <person name="Wang S."/>
            <person name="Zeng Z."/>
            <person name="Hu F."/>
            <person name="Su S."/>
            <person name="Wu J."/>
        </authorList>
    </citation>
    <scope>NUCLEOTIDE SEQUENCE [LARGE SCALE GENOMIC DNA]</scope>
    <source>
        <tissue evidence="1">Pupae without intestine</tissue>
    </source>
</reference>